<feature type="domain" description="tRNA intron endonuclease catalytic" evidence="5">
    <location>
        <begin position="157"/>
        <end position="262"/>
    </location>
</feature>
<protein>
    <recommendedName>
        <fullName evidence="2">tRNA-intron lyase</fullName>
        <ecNumber evidence="2">4.6.1.16</ecNumber>
    </recommendedName>
</protein>
<evidence type="ECO:0000256" key="3">
    <source>
        <dbReference type="ARBA" id="ARBA00034031"/>
    </source>
</evidence>
<dbReference type="GO" id="GO:0000213">
    <property type="term" value="F:tRNA-intron lyase activity"/>
    <property type="evidence" value="ECO:0007669"/>
    <property type="project" value="UniProtKB-EC"/>
</dbReference>
<dbReference type="RefSeq" id="XP_007512007.1">
    <property type="nucleotide sequence ID" value="XM_007511945.1"/>
</dbReference>
<dbReference type="EC" id="4.6.1.16" evidence="2"/>
<dbReference type="Gene3D" id="3.40.1350.10">
    <property type="match status" value="1"/>
</dbReference>
<keyword evidence="7" id="KW-1185">Reference proteome</keyword>
<dbReference type="GO" id="GO:0005737">
    <property type="term" value="C:cytoplasm"/>
    <property type="evidence" value="ECO:0007669"/>
    <property type="project" value="TreeGrafter"/>
</dbReference>
<dbReference type="GO" id="GO:0003676">
    <property type="term" value="F:nucleic acid binding"/>
    <property type="evidence" value="ECO:0007669"/>
    <property type="project" value="InterPro"/>
</dbReference>
<comment type="similarity">
    <text evidence="1">Belongs to the tRNA-intron endonuclease family.</text>
</comment>
<feature type="region of interest" description="Disordered" evidence="4">
    <location>
        <begin position="115"/>
        <end position="135"/>
    </location>
</feature>
<dbReference type="KEGG" id="bpg:Bathy07g02550"/>
<organism evidence="6 7">
    <name type="scientific">Bathycoccus prasinos</name>
    <dbReference type="NCBI Taxonomy" id="41875"/>
    <lineage>
        <taxon>Eukaryota</taxon>
        <taxon>Viridiplantae</taxon>
        <taxon>Chlorophyta</taxon>
        <taxon>Mamiellophyceae</taxon>
        <taxon>Mamiellales</taxon>
        <taxon>Bathycoccaceae</taxon>
        <taxon>Bathycoccus</taxon>
    </lineage>
</organism>
<dbReference type="OrthoDB" id="10249562at2759"/>
<dbReference type="Pfam" id="PF01974">
    <property type="entry name" value="tRNA_int_endo"/>
    <property type="match status" value="1"/>
</dbReference>
<evidence type="ECO:0000313" key="6">
    <source>
        <dbReference type="EMBL" id="CCO66095.1"/>
    </source>
</evidence>
<evidence type="ECO:0000256" key="1">
    <source>
        <dbReference type="ARBA" id="ARBA00008078"/>
    </source>
</evidence>
<reference evidence="6 7" key="1">
    <citation type="submission" date="2011-10" db="EMBL/GenBank/DDBJ databases">
        <authorList>
            <person name="Genoscope - CEA"/>
        </authorList>
    </citation>
    <scope>NUCLEOTIDE SEQUENCE [LARGE SCALE GENOMIC DNA]</scope>
    <source>
        <strain evidence="6 7">RCC 1105</strain>
    </source>
</reference>
<dbReference type="EMBL" id="FO082272">
    <property type="protein sequence ID" value="CCO66095.1"/>
    <property type="molecule type" value="Genomic_DNA"/>
</dbReference>
<proteinExistence type="inferred from homology"/>
<sequence length="299" mass="33866">MPSINLNARIKWKRGKHRQARESRNPESIISELANCVFRGAFHRESVWVSCPRRVASLFDQLNIGRRVRECVARDVPFVHRDVVALRLSPEDAFYLHAVVGCLVVYAYEESVVNSNSDDENDNNDNNNNNNKGGRHVELSREQFWTLLRETAGAAFGLKCVATCHFRLQGWLPRSGLQYGADLVLYRRHPSLVHSDCCALVLPENNGARKSFDVFSEGNASESSLKENNRGELTKSFPKWYELQSLSRLCVQVNKKLILCSISVPEACDWNDSGVIAEATVKETEISRFNQLRIKNLAS</sequence>
<dbReference type="GO" id="GO:0000379">
    <property type="term" value="P:tRNA-type intron splice site recognition and cleavage"/>
    <property type="evidence" value="ECO:0007669"/>
    <property type="project" value="TreeGrafter"/>
</dbReference>
<name>K8F1X4_9CHLO</name>
<comment type="catalytic activity">
    <reaction evidence="3">
        <text>pretRNA = a 3'-half-tRNA molecule with a 5'-OH end + a 5'-half-tRNA molecule with a 2',3'-cyclic phosphate end + an intron with a 2',3'-cyclic phosphate and a 5'-hydroxyl terminus.</text>
        <dbReference type="EC" id="4.6.1.16"/>
    </reaction>
</comment>
<dbReference type="InterPro" id="IPR011856">
    <property type="entry name" value="tRNA_endonuc-like_dom_sf"/>
</dbReference>
<accession>K8F1X4</accession>
<dbReference type="InterPro" id="IPR036167">
    <property type="entry name" value="tRNA_intron_Endo_cat-like_sf"/>
</dbReference>
<dbReference type="AlphaFoldDB" id="K8F1X4"/>
<dbReference type="PANTHER" id="PTHR21227:SF0">
    <property type="entry name" value="TRNA-SPLICING ENDONUCLEASE SUBUNIT SEN2"/>
    <property type="match status" value="1"/>
</dbReference>
<dbReference type="eggNOG" id="KOG4685">
    <property type="taxonomic scope" value="Eukaryota"/>
</dbReference>
<dbReference type="InterPro" id="IPR006677">
    <property type="entry name" value="tRNA_intron_Endonuc_cat-like"/>
</dbReference>
<dbReference type="Proteomes" id="UP000198341">
    <property type="component" value="Chromosome 7"/>
</dbReference>
<evidence type="ECO:0000259" key="5">
    <source>
        <dbReference type="Pfam" id="PF01974"/>
    </source>
</evidence>
<gene>
    <name evidence="6" type="ORF">Bathy07g02550</name>
</gene>
<evidence type="ECO:0000256" key="4">
    <source>
        <dbReference type="SAM" id="MobiDB-lite"/>
    </source>
</evidence>
<dbReference type="PANTHER" id="PTHR21227">
    <property type="entry name" value="TRNA-SPLICING ENDONUCLEASE SUBUNIT SEN2"/>
    <property type="match status" value="1"/>
</dbReference>
<dbReference type="GeneID" id="19014744"/>
<evidence type="ECO:0000313" key="7">
    <source>
        <dbReference type="Proteomes" id="UP000198341"/>
    </source>
</evidence>
<dbReference type="STRING" id="41875.K8F1X4"/>
<dbReference type="InterPro" id="IPR006676">
    <property type="entry name" value="tRNA_splic"/>
</dbReference>
<evidence type="ECO:0000256" key="2">
    <source>
        <dbReference type="ARBA" id="ARBA00012573"/>
    </source>
</evidence>
<dbReference type="SUPFAM" id="SSF53032">
    <property type="entry name" value="tRNA-intron endonuclease catalytic domain-like"/>
    <property type="match status" value="1"/>
</dbReference>
<dbReference type="GO" id="GO:0000214">
    <property type="term" value="C:tRNA-intron endonuclease complex"/>
    <property type="evidence" value="ECO:0007669"/>
    <property type="project" value="TreeGrafter"/>
</dbReference>
<dbReference type="CDD" id="cd22363">
    <property type="entry name" value="tRNA-intron_lyase_C"/>
    <property type="match status" value="1"/>
</dbReference>